<dbReference type="InterPro" id="IPR003959">
    <property type="entry name" value="ATPase_AAA_core"/>
</dbReference>
<dbReference type="EMBL" id="BAABKN010000023">
    <property type="protein sequence ID" value="GAA4747828.1"/>
    <property type="molecule type" value="Genomic_DNA"/>
</dbReference>
<organism evidence="2 3">
    <name type="scientific">Nocardioides endophyticus</name>
    <dbReference type="NCBI Taxonomy" id="1353775"/>
    <lineage>
        <taxon>Bacteria</taxon>
        <taxon>Bacillati</taxon>
        <taxon>Actinomycetota</taxon>
        <taxon>Actinomycetes</taxon>
        <taxon>Propionibacteriales</taxon>
        <taxon>Nocardioidaceae</taxon>
        <taxon>Nocardioides</taxon>
    </lineage>
</organism>
<comment type="caution">
    <text evidence="2">The sequence shown here is derived from an EMBL/GenBank/DDBJ whole genome shotgun (WGS) entry which is preliminary data.</text>
</comment>
<dbReference type="Pfam" id="PF00004">
    <property type="entry name" value="AAA"/>
    <property type="match status" value="1"/>
</dbReference>
<dbReference type="InterPro" id="IPR027417">
    <property type="entry name" value="P-loop_NTPase"/>
</dbReference>
<dbReference type="InterPro" id="IPR050168">
    <property type="entry name" value="AAA_ATPase_domain"/>
</dbReference>
<evidence type="ECO:0000313" key="2">
    <source>
        <dbReference type="EMBL" id="GAA4747828.1"/>
    </source>
</evidence>
<dbReference type="SMART" id="SM00382">
    <property type="entry name" value="AAA"/>
    <property type="match status" value="1"/>
</dbReference>
<reference evidence="3" key="1">
    <citation type="journal article" date="2019" name="Int. J. Syst. Evol. Microbiol.">
        <title>The Global Catalogue of Microorganisms (GCM) 10K type strain sequencing project: providing services to taxonomists for standard genome sequencing and annotation.</title>
        <authorList>
            <consortium name="The Broad Institute Genomics Platform"/>
            <consortium name="The Broad Institute Genome Sequencing Center for Infectious Disease"/>
            <person name="Wu L."/>
            <person name="Ma J."/>
        </authorList>
    </citation>
    <scope>NUCLEOTIDE SEQUENCE [LARGE SCALE GENOMIC DNA]</scope>
    <source>
        <strain evidence="3">JCM 18532</strain>
    </source>
</reference>
<dbReference type="PANTHER" id="PTHR23077">
    <property type="entry name" value="AAA-FAMILY ATPASE"/>
    <property type="match status" value="1"/>
</dbReference>
<sequence length="793" mass="87534">MSESVLVSETDRDQLVAQAAKVRSLTKKALDTLLSAHSDGVWPYELVVPPAAGANAFKPATRVNPDLPGATKQDESRLPQDAGAVGVETARQPETYSTSTQSMVLHALAVSTGHLTNSRLVPAIEGRTVSVIDKKDMPRADACLRAGLKRLIGEVAKSPQDQPLLKSKTWGEDDPLTLMWLFELLGDDNAAIGTLDADEQRQVQQIRDRIDELALLLVRRAKATPLVPLLTFDPPRHTGTHHPFVLLRIVQLALAQGPRHEAHGEVTTPQIEALFRAALNTELANSSIRDGGFDPASLVFSLEGLVLLNADSVREELVDRVFEVLRGVQATSSHWRPVHPITTNWQGLILLPQSVEVANSFLRMCSSWSNGGSLFSSNVVAIRQYADWVLASSIFLPDEGGQTRTGWQSEHTYLASTIHLWATSQSVLFLEHFAAMLDIHVAAISRLAANIEFTAAGSTTTEKREANWHKAMREREPLAGLDGDGDHLVFRRVDDALVEAAKSNSDDQIWSILLYGPPGTGKTAFSQAIADALGFDFISISPSDFTRAGEAGVEARAQEVFKVLGLQSRAVILFDEIDRLLLDRDSEDYGKQGDFFQFMTPGMLTKINSLRQAERCVFIIATNYADRIDSAIKRPGRVDEHLLLLPPDLNRRRAIIQDVANKGVANGGAQLSEEWMDSIAKATPLYIYKELEAGVQRLQKVLIRAGQLDIDDAFGSALERLRLDTPTISLDSYFYRFDGFDPEQIDRGPWFETCMLAYLLAETESEAPKDWVRTVVKAKRDQLPDEIRQLLSA</sequence>
<proteinExistence type="predicted"/>
<name>A0ABP8Z6E2_9ACTN</name>
<dbReference type="SUPFAM" id="SSF52540">
    <property type="entry name" value="P-loop containing nucleoside triphosphate hydrolases"/>
    <property type="match status" value="1"/>
</dbReference>
<dbReference type="Proteomes" id="UP001499882">
    <property type="component" value="Unassembled WGS sequence"/>
</dbReference>
<dbReference type="InterPro" id="IPR003593">
    <property type="entry name" value="AAA+_ATPase"/>
</dbReference>
<dbReference type="PANTHER" id="PTHR23077:SF199">
    <property type="entry name" value="AAA FAMILY ATPASE"/>
    <property type="match status" value="1"/>
</dbReference>
<dbReference type="RefSeq" id="WP_345528294.1">
    <property type="nucleotide sequence ID" value="NZ_BAABKN010000023.1"/>
</dbReference>
<gene>
    <name evidence="2" type="ORF">GCM10023350_35930</name>
</gene>
<feature type="domain" description="AAA+ ATPase" evidence="1">
    <location>
        <begin position="508"/>
        <end position="648"/>
    </location>
</feature>
<evidence type="ECO:0000259" key="1">
    <source>
        <dbReference type="SMART" id="SM00382"/>
    </source>
</evidence>
<evidence type="ECO:0000313" key="3">
    <source>
        <dbReference type="Proteomes" id="UP001499882"/>
    </source>
</evidence>
<protein>
    <recommendedName>
        <fullName evidence="1">AAA+ ATPase domain-containing protein</fullName>
    </recommendedName>
</protein>
<dbReference type="Gene3D" id="1.10.8.60">
    <property type="match status" value="1"/>
</dbReference>
<accession>A0ABP8Z6E2</accession>
<dbReference type="Gene3D" id="3.40.50.300">
    <property type="entry name" value="P-loop containing nucleotide triphosphate hydrolases"/>
    <property type="match status" value="1"/>
</dbReference>
<keyword evidence="3" id="KW-1185">Reference proteome</keyword>
<dbReference type="CDD" id="cd19481">
    <property type="entry name" value="RecA-like_protease"/>
    <property type="match status" value="1"/>
</dbReference>